<feature type="non-terminal residue" evidence="1">
    <location>
        <position position="134"/>
    </location>
</feature>
<protein>
    <submittedName>
        <fullName evidence="1">Uncharacterized protein</fullName>
    </submittedName>
</protein>
<proteinExistence type="predicted"/>
<accession>A0A9P6ZL67</accession>
<reference evidence="1" key="1">
    <citation type="journal article" date="2020" name="New Phytol.">
        <title>Comparative genomics reveals dynamic genome evolution in host specialist ectomycorrhizal fungi.</title>
        <authorList>
            <person name="Lofgren L.A."/>
            <person name="Nguyen N.H."/>
            <person name="Vilgalys R."/>
            <person name="Ruytinx J."/>
            <person name="Liao H.L."/>
            <person name="Branco S."/>
            <person name="Kuo A."/>
            <person name="LaButti K."/>
            <person name="Lipzen A."/>
            <person name="Andreopoulos W."/>
            <person name="Pangilinan J."/>
            <person name="Riley R."/>
            <person name="Hundley H."/>
            <person name="Na H."/>
            <person name="Barry K."/>
            <person name="Grigoriev I.V."/>
            <person name="Stajich J.E."/>
            <person name="Kennedy P.G."/>
        </authorList>
    </citation>
    <scope>NUCLEOTIDE SEQUENCE</scope>
    <source>
        <strain evidence="1">DOB743</strain>
    </source>
</reference>
<dbReference type="EMBL" id="JABBWD010000063">
    <property type="protein sequence ID" value="KAG1770828.1"/>
    <property type="molecule type" value="Genomic_DNA"/>
</dbReference>
<evidence type="ECO:0000313" key="2">
    <source>
        <dbReference type="Proteomes" id="UP000714275"/>
    </source>
</evidence>
<dbReference type="AlphaFoldDB" id="A0A9P6ZL67"/>
<dbReference type="OrthoDB" id="432234at2759"/>
<sequence length="134" mass="14774">KIVNGSRGTLKSIIYEKDIEGFRFSLCCIGSSRTGRGVVPVLPVTTSFKFSVGETSVNIRITQLPILPGWAFTDFKVQGNSLSPVIVDLTCARSLQSIYVMLSRASSLRNVGILRWFFSKTLRSALQGDAREEL</sequence>
<gene>
    <name evidence="1" type="ORF">EV702DRAFT_924254</name>
</gene>
<keyword evidence="2" id="KW-1185">Reference proteome</keyword>
<dbReference type="Proteomes" id="UP000714275">
    <property type="component" value="Unassembled WGS sequence"/>
</dbReference>
<name>A0A9P6ZL67_9AGAM</name>
<evidence type="ECO:0000313" key="1">
    <source>
        <dbReference type="EMBL" id="KAG1770828.1"/>
    </source>
</evidence>
<feature type="non-terminal residue" evidence="1">
    <location>
        <position position="1"/>
    </location>
</feature>
<comment type="caution">
    <text evidence="1">The sequence shown here is derived from an EMBL/GenBank/DDBJ whole genome shotgun (WGS) entry which is preliminary data.</text>
</comment>
<organism evidence="1 2">
    <name type="scientific">Suillus placidus</name>
    <dbReference type="NCBI Taxonomy" id="48579"/>
    <lineage>
        <taxon>Eukaryota</taxon>
        <taxon>Fungi</taxon>
        <taxon>Dikarya</taxon>
        <taxon>Basidiomycota</taxon>
        <taxon>Agaricomycotina</taxon>
        <taxon>Agaricomycetes</taxon>
        <taxon>Agaricomycetidae</taxon>
        <taxon>Boletales</taxon>
        <taxon>Suillineae</taxon>
        <taxon>Suillaceae</taxon>
        <taxon>Suillus</taxon>
    </lineage>
</organism>